<protein>
    <submittedName>
        <fullName evidence="1">Uncharacterized protein</fullName>
    </submittedName>
</protein>
<evidence type="ECO:0000313" key="2">
    <source>
        <dbReference type="Proteomes" id="UP000499080"/>
    </source>
</evidence>
<organism evidence="1 2">
    <name type="scientific">Araneus ventricosus</name>
    <name type="common">Orbweaver spider</name>
    <name type="synonym">Epeira ventricosa</name>
    <dbReference type="NCBI Taxonomy" id="182803"/>
    <lineage>
        <taxon>Eukaryota</taxon>
        <taxon>Metazoa</taxon>
        <taxon>Ecdysozoa</taxon>
        <taxon>Arthropoda</taxon>
        <taxon>Chelicerata</taxon>
        <taxon>Arachnida</taxon>
        <taxon>Araneae</taxon>
        <taxon>Araneomorphae</taxon>
        <taxon>Entelegynae</taxon>
        <taxon>Araneoidea</taxon>
        <taxon>Araneidae</taxon>
        <taxon>Araneus</taxon>
    </lineage>
</organism>
<keyword evidence="2" id="KW-1185">Reference proteome</keyword>
<dbReference type="EMBL" id="BGPR01000046">
    <property type="protein sequence ID" value="GBL86067.1"/>
    <property type="molecule type" value="Genomic_DNA"/>
</dbReference>
<proteinExistence type="predicted"/>
<accession>A0A4Y2B2K3</accession>
<dbReference type="Proteomes" id="UP000499080">
    <property type="component" value="Unassembled WGS sequence"/>
</dbReference>
<comment type="caution">
    <text evidence="1">The sequence shown here is derived from an EMBL/GenBank/DDBJ whole genome shotgun (WGS) entry which is preliminary data.</text>
</comment>
<reference evidence="1 2" key="1">
    <citation type="journal article" date="2019" name="Sci. Rep.">
        <title>Orb-weaving spider Araneus ventricosus genome elucidates the spidroin gene catalogue.</title>
        <authorList>
            <person name="Kono N."/>
            <person name="Nakamura H."/>
            <person name="Ohtoshi R."/>
            <person name="Moran D.A.P."/>
            <person name="Shinohara A."/>
            <person name="Yoshida Y."/>
            <person name="Fujiwara M."/>
            <person name="Mori M."/>
            <person name="Tomita M."/>
            <person name="Arakawa K."/>
        </authorList>
    </citation>
    <scope>NUCLEOTIDE SEQUENCE [LARGE SCALE GENOMIC DNA]</scope>
</reference>
<name>A0A4Y2B2K3_ARAVE</name>
<sequence length="78" mass="9093">MEQWEIVPREQYSVVFEELSKERPAKDESDATDFAGEVTEYNDQETTFETDLEVNPVHEENSDSNVDAKEYNICPFNL</sequence>
<dbReference type="AlphaFoldDB" id="A0A4Y2B2K3"/>
<gene>
    <name evidence="1" type="ORF">AVEN_89114_1</name>
</gene>
<evidence type="ECO:0000313" key="1">
    <source>
        <dbReference type="EMBL" id="GBL86067.1"/>
    </source>
</evidence>